<dbReference type="InterPro" id="IPR036714">
    <property type="entry name" value="SDH_sf"/>
</dbReference>
<evidence type="ECO:0000256" key="2">
    <source>
        <dbReference type="ARBA" id="ARBA00008571"/>
    </source>
</evidence>
<evidence type="ECO:0000313" key="6">
    <source>
        <dbReference type="EMBL" id="MEA5446161.1"/>
    </source>
</evidence>
<name>A0AAP6JFK5_9GAMM</name>
<evidence type="ECO:0000256" key="3">
    <source>
        <dbReference type="ARBA" id="ARBA00019418"/>
    </source>
</evidence>
<organism evidence="6 7">
    <name type="scientific">Natronospira elongata</name>
    <dbReference type="NCBI Taxonomy" id="3110268"/>
    <lineage>
        <taxon>Bacteria</taxon>
        <taxon>Pseudomonadati</taxon>
        <taxon>Pseudomonadota</taxon>
        <taxon>Gammaproteobacteria</taxon>
        <taxon>Natronospirales</taxon>
        <taxon>Natronospiraceae</taxon>
        <taxon>Natronospira</taxon>
    </lineage>
</organism>
<comment type="caution">
    <text evidence="6">The sequence shown here is derived from an EMBL/GenBank/DDBJ whole genome shotgun (WGS) entry which is preliminary data.</text>
</comment>
<keyword evidence="7" id="KW-1185">Reference proteome</keyword>
<dbReference type="Gene3D" id="1.10.150.250">
    <property type="entry name" value="Flavinator of succinate dehydrogenase"/>
    <property type="match status" value="1"/>
</dbReference>
<keyword evidence="4" id="KW-0963">Cytoplasm</keyword>
<dbReference type="InterPro" id="IPR005631">
    <property type="entry name" value="SDH"/>
</dbReference>
<dbReference type="PANTHER" id="PTHR39585:SF1">
    <property type="entry name" value="FAD ASSEMBLY FACTOR SDHE"/>
    <property type="match status" value="1"/>
</dbReference>
<sequence>MDDGASALPPLSRLRWLCRRGMKELDVMLEAYLARAWETASQDEKQAFVRLLDRQDPELWDWLTGRTEPEERDLAHVVSRIRQPYAD</sequence>
<accession>A0AAP6JFK5</accession>
<evidence type="ECO:0000256" key="1">
    <source>
        <dbReference type="ARBA" id="ARBA00004496"/>
    </source>
</evidence>
<dbReference type="InterPro" id="IPR050531">
    <property type="entry name" value="SdhE_FAD_assembly_factor"/>
</dbReference>
<evidence type="ECO:0000313" key="7">
    <source>
        <dbReference type="Proteomes" id="UP001302316"/>
    </source>
</evidence>
<evidence type="ECO:0000256" key="5">
    <source>
        <dbReference type="ARBA" id="ARBA00023186"/>
    </source>
</evidence>
<dbReference type="RefSeq" id="WP_346052221.1">
    <property type="nucleotide sequence ID" value="NZ_JAYGII010000022.1"/>
</dbReference>
<dbReference type="PANTHER" id="PTHR39585">
    <property type="entry name" value="FAD ASSEMBLY FACTOR SDHE"/>
    <property type="match status" value="1"/>
</dbReference>
<comment type="similarity">
    <text evidence="2">Belongs to the SdhE FAD assembly factor family.</text>
</comment>
<evidence type="ECO:0000256" key="4">
    <source>
        <dbReference type="ARBA" id="ARBA00022490"/>
    </source>
</evidence>
<dbReference type="GO" id="GO:0006105">
    <property type="term" value="P:succinate metabolic process"/>
    <property type="evidence" value="ECO:0007669"/>
    <property type="project" value="TreeGrafter"/>
</dbReference>
<dbReference type="EMBL" id="JAYGII010000022">
    <property type="protein sequence ID" value="MEA5446161.1"/>
    <property type="molecule type" value="Genomic_DNA"/>
</dbReference>
<protein>
    <recommendedName>
        <fullName evidence="3">FAD assembly factor SdhE</fullName>
    </recommendedName>
</protein>
<comment type="subcellular location">
    <subcellularLocation>
        <location evidence="1">Cytoplasm</location>
    </subcellularLocation>
</comment>
<dbReference type="SUPFAM" id="SSF109910">
    <property type="entry name" value="YgfY-like"/>
    <property type="match status" value="1"/>
</dbReference>
<dbReference type="AlphaFoldDB" id="A0AAP6JFK5"/>
<keyword evidence="5" id="KW-0143">Chaperone</keyword>
<dbReference type="Pfam" id="PF03937">
    <property type="entry name" value="Sdh5"/>
    <property type="match status" value="1"/>
</dbReference>
<reference evidence="6 7" key="1">
    <citation type="submission" date="2023-12" db="EMBL/GenBank/DDBJ databases">
        <title>Whole-genome sequencing of halo(alkali)philic microorganisms from hypersaline lakes.</title>
        <authorList>
            <person name="Sorokin D.Y."/>
            <person name="Merkel A.Y."/>
            <person name="Messina E."/>
            <person name="Yakimov M."/>
        </authorList>
    </citation>
    <scope>NUCLEOTIDE SEQUENCE [LARGE SCALE GENOMIC DNA]</scope>
    <source>
        <strain evidence="6 7">AB-CW1</strain>
    </source>
</reference>
<dbReference type="Proteomes" id="UP001302316">
    <property type="component" value="Unassembled WGS sequence"/>
</dbReference>
<proteinExistence type="inferred from homology"/>
<gene>
    <name evidence="6" type="ORF">VCB98_10055</name>
</gene>
<dbReference type="GO" id="GO:0005737">
    <property type="term" value="C:cytoplasm"/>
    <property type="evidence" value="ECO:0007669"/>
    <property type="project" value="UniProtKB-SubCell"/>
</dbReference>